<dbReference type="Proteomes" id="UP001408356">
    <property type="component" value="Unassembled WGS sequence"/>
</dbReference>
<comment type="caution">
    <text evidence="2">The sequence shown here is derived from an EMBL/GenBank/DDBJ whole genome shotgun (WGS) entry which is preliminary data.</text>
</comment>
<evidence type="ECO:0000313" key="3">
    <source>
        <dbReference type="Proteomes" id="UP001408356"/>
    </source>
</evidence>
<dbReference type="EMBL" id="JARVKF010000001">
    <property type="protein sequence ID" value="KAK9426578.1"/>
    <property type="molecule type" value="Genomic_DNA"/>
</dbReference>
<name>A0ABR2VI09_9PEZI</name>
<organism evidence="2 3">
    <name type="scientific">Seiridium unicorne</name>
    <dbReference type="NCBI Taxonomy" id="138068"/>
    <lineage>
        <taxon>Eukaryota</taxon>
        <taxon>Fungi</taxon>
        <taxon>Dikarya</taxon>
        <taxon>Ascomycota</taxon>
        <taxon>Pezizomycotina</taxon>
        <taxon>Sordariomycetes</taxon>
        <taxon>Xylariomycetidae</taxon>
        <taxon>Amphisphaeriales</taxon>
        <taxon>Sporocadaceae</taxon>
        <taxon>Seiridium</taxon>
    </lineage>
</organism>
<sequence>MSTASFSSDSASTSQSGGRRVGLLVSRRDSGCYSDSCYSEPYPYDAFYKEKPLPDYLSSHVEQQLSGWTMVQIGLRITSLFLCGIVAGCSVRGYLTGLILWLPLVIVIFVWEVAELLVFAVQRTHGIAPMAHVTMELIIALGALAYTGLSVWEVFVFRGYRSIVEFAVVTGLCALISLSPQAEEGIKAAVAATIPAKAAGAARWAIYKNILRWASLIISAAVIIAESLVAIFDERYLDTFFSIPWAVLVCGWDIWRVVEQHKQQGTTTISIQVLVGEGAVMISGLSAFAGFAYFISSRYWRVDSSRGSCLVIAIVVLTAIHTVLLIRACLEKHWGTTLGGSENLELPSYPRPPQTQPAQIIVQYLHTCPHCGKDTEPKPGEAINEELAARGEMQPQGLSPAQLMHVH</sequence>
<proteinExistence type="predicted"/>
<gene>
    <name evidence="2" type="ORF">SUNI508_00105</name>
</gene>
<protein>
    <submittedName>
        <fullName evidence="2">MARVEL domain-containing protein</fullName>
    </submittedName>
</protein>
<feature type="transmembrane region" description="Helical" evidence="1">
    <location>
        <begin position="133"/>
        <end position="152"/>
    </location>
</feature>
<keyword evidence="1" id="KW-1133">Transmembrane helix</keyword>
<feature type="transmembrane region" description="Helical" evidence="1">
    <location>
        <begin position="73"/>
        <end position="95"/>
    </location>
</feature>
<evidence type="ECO:0000256" key="1">
    <source>
        <dbReference type="SAM" id="Phobius"/>
    </source>
</evidence>
<keyword evidence="3" id="KW-1185">Reference proteome</keyword>
<feature type="transmembrane region" description="Helical" evidence="1">
    <location>
        <begin position="213"/>
        <end position="232"/>
    </location>
</feature>
<feature type="transmembrane region" description="Helical" evidence="1">
    <location>
        <begin position="307"/>
        <end position="326"/>
    </location>
</feature>
<evidence type="ECO:0000313" key="2">
    <source>
        <dbReference type="EMBL" id="KAK9426578.1"/>
    </source>
</evidence>
<reference evidence="2 3" key="1">
    <citation type="journal article" date="2024" name="J. Plant Pathol.">
        <title>Sequence and assembly of the genome of Seiridium unicorne, isolate CBS 538.82, causal agent of cypress canker disease.</title>
        <authorList>
            <person name="Scali E."/>
            <person name="Rocca G.D."/>
            <person name="Danti R."/>
            <person name="Garbelotto M."/>
            <person name="Barberini S."/>
            <person name="Baroncelli R."/>
            <person name="Emiliani G."/>
        </authorList>
    </citation>
    <scope>NUCLEOTIDE SEQUENCE [LARGE SCALE GENOMIC DNA]</scope>
    <source>
        <strain evidence="2 3">BM-138-508</strain>
    </source>
</reference>
<feature type="transmembrane region" description="Helical" evidence="1">
    <location>
        <begin position="278"/>
        <end position="295"/>
    </location>
</feature>
<feature type="transmembrane region" description="Helical" evidence="1">
    <location>
        <begin position="101"/>
        <end position="121"/>
    </location>
</feature>
<accession>A0ABR2VI09</accession>
<keyword evidence="1" id="KW-0472">Membrane</keyword>
<keyword evidence="1" id="KW-0812">Transmembrane</keyword>